<proteinExistence type="predicted"/>
<dbReference type="HOGENOM" id="CLU_2348783_0_0_1"/>
<gene>
    <name evidence="1" type="ORF">DAPPUDRAFT_320352</name>
</gene>
<evidence type="ECO:0000313" key="1">
    <source>
        <dbReference type="EMBL" id="EFX78564.1"/>
    </source>
</evidence>
<organism evidence="1 2">
    <name type="scientific">Daphnia pulex</name>
    <name type="common">Water flea</name>
    <dbReference type="NCBI Taxonomy" id="6669"/>
    <lineage>
        <taxon>Eukaryota</taxon>
        <taxon>Metazoa</taxon>
        <taxon>Ecdysozoa</taxon>
        <taxon>Arthropoda</taxon>
        <taxon>Crustacea</taxon>
        <taxon>Branchiopoda</taxon>
        <taxon>Diplostraca</taxon>
        <taxon>Cladocera</taxon>
        <taxon>Anomopoda</taxon>
        <taxon>Daphniidae</taxon>
        <taxon>Daphnia</taxon>
    </lineage>
</organism>
<sequence>MKNPEFILKSVLNAMYLACKKCVKDYLMTLSSDLECMSSKKNWTDEFVDLIFNPLFRSGILKKHRQDIFLARERALLPPTINYDTAEKEKQSVISAM</sequence>
<protein>
    <submittedName>
        <fullName evidence="1">Uncharacterized protein</fullName>
    </submittedName>
</protein>
<accession>E9GPL9</accession>
<dbReference type="Proteomes" id="UP000000305">
    <property type="component" value="Unassembled WGS sequence"/>
</dbReference>
<dbReference type="KEGG" id="dpx:DAPPUDRAFT_320352"/>
<reference evidence="1 2" key="1">
    <citation type="journal article" date="2011" name="Science">
        <title>The ecoresponsive genome of Daphnia pulex.</title>
        <authorList>
            <person name="Colbourne J.K."/>
            <person name="Pfrender M.E."/>
            <person name="Gilbert D."/>
            <person name="Thomas W.K."/>
            <person name="Tucker A."/>
            <person name="Oakley T.H."/>
            <person name="Tokishita S."/>
            <person name="Aerts A."/>
            <person name="Arnold G.J."/>
            <person name="Basu M.K."/>
            <person name="Bauer D.J."/>
            <person name="Caceres C.E."/>
            <person name="Carmel L."/>
            <person name="Casola C."/>
            <person name="Choi J.H."/>
            <person name="Detter J.C."/>
            <person name="Dong Q."/>
            <person name="Dusheyko S."/>
            <person name="Eads B.D."/>
            <person name="Frohlich T."/>
            <person name="Geiler-Samerotte K.A."/>
            <person name="Gerlach D."/>
            <person name="Hatcher P."/>
            <person name="Jogdeo S."/>
            <person name="Krijgsveld J."/>
            <person name="Kriventseva E.V."/>
            <person name="Kultz D."/>
            <person name="Laforsch C."/>
            <person name="Lindquist E."/>
            <person name="Lopez J."/>
            <person name="Manak J.R."/>
            <person name="Muller J."/>
            <person name="Pangilinan J."/>
            <person name="Patwardhan R.P."/>
            <person name="Pitluck S."/>
            <person name="Pritham E.J."/>
            <person name="Rechtsteiner A."/>
            <person name="Rho M."/>
            <person name="Rogozin I.B."/>
            <person name="Sakarya O."/>
            <person name="Salamov A."/>
            <person name="Schaack S."/>
            <person name="Shapiro H."/>
            <person name="Shiga Y."/>
            <person name="Skalitzky C."/>
            <person name="Smith Z."/>
            <person name="Souvorov A."/>
            <person name="Sung W."/>
            <person name="Tang Z."/>
            <person name="Tsuchiya D."/>
            <person name="Tu H."/>
            <person name="Vos H."/>
            <person name="Wang M."/>
            <person name="Wolf Y.I."/>
            <person name="Yamagata H."/>
            <person name="Yamada T."/>
            <person name="Ye Y."/>
            <person name="Shaw J.R."/>
            <person name="Andrews J."/>
            <person name="Crease T.J."/>
            <person name="Tang H."/>
            <person name="Lucas S.M."/>
            <person name="Robertson H.M."/>
            <person name="Bork P."/>
            <person name="Koonin E.V."/>
            <person name="Zdobnov E.M."/>
            <person name="Grigoriev I.V."/>
            <person name="Lynch M."/>
            <person name="Boore J.L."/>
        </authorList>
    </citation>
    <scope>NUCLEOTIDE SEQUENCE [LARGE SCALE GENOMIC DNA]</scope>
</reference>
<dbReference type="InParanoid" id="E9GPL9"/>
<evidence type="ECO:0000313" key="2">
    <source>
        <dbReference type="Proteomes" id="UP000000305"/>
    </source>
</evidence>
<dbReference type="AlphaFoldDB" id="E9GPL9"/>
<keyword evidence="2" id="KW-1185">Reference proteome</keyword>
<dbReference type="EMBL" id="GL732557">
    <property type="protein sequence ID" value="EFX78564.1"/>
    <property type="molecule type" value="Genomic_DNA"/>
</dbReference>
<name>E9GPL9_DAPPU</name>